<gene>
    <name evidence="1" type="ORF">ABV298_12810</name>
</gene>
<sequence>MTRRIQLVASSLFLLFACTKSVDLDLNQNMGKILVVDGQLTDLNHNNYVRLTWARNTNDELIQTVDSALVIISNQKGLVDTLVNEREIETQYDDPLFEGYYYATRLRCKVGDTYHLTVKKNGETYQADAYLPAVSPIDSVGLQYVEGYPVNGHSYLPLLYFRDPKPERNYYMTQFCSDFTSTGGLITRRYPCQFSDRIWNVAILDDEHLPEYVNGLNINVGATPSPNFHQWLSADNYTAYLYSFTADAYKYYEALIKSLNSDGGVYAPTPANAPSNLRGTAPVAGFFNASSVSSYQFVVKP</sequence>
<name>A0AAU8FTC0_9BACT</name>
<protein>
    <submittedName>
        <fullName evidence="1">DUF4249 domain-containing protein</fullName>
    </submittedName>
</protein>
<proteinExistence type="predicted"/>
<dbReference type="PROSITE" id="PS51257">
    <property type="entry name" value="PROKAR_LIPOPROTEIN"/>
    <property type="match status" value="1"/>
</dbReference>
<dbReference type="EMBL" id="CP159289">
    <property type="protein sequence ID" value="XCH27224.1"/>
    <property type="molecule type" value="Genomic_DNA"/>
</dbReference>
<accession>A0AAU8FTC0</accession>
<dbReference type="Pfam" id="PF14054">
    <property type="entry name" value="DUF4249"/>
    <property type="match status" value="1"/>
</dbReference>
<organism evidence="1">
    <name type="scientific">Dyadobacter sp. 676</name>
    <dbReference type="NCBI Taxonomy" id="3088362"/>
    <lineage>
        <taxon>Bacteria</taxon>
        <taxon>Pseudomonadati</taxon>
        <taxon>Bacteroidota</taxon>
        <taxon>Cytophagia</taxon>
        <taxon>Cytophagales</taxon>
        <taxon>Spirosomataceae</taxon>
        <taxon>Dyadobacter</taxon>
    </lineage>
</organism>
<evidence type="ECO:0000313" key="1">
    <source>
        <dbReference type="EMBL" id="XCH27224.1"/>
    </source>
</evidence>
<dbReference type="RefSeq" id="WP_353722486.1">
    <property type="nucleotide sequence ID" value="NZ_CP159289.1"/>
</dbReference>
<dbReference type="AlphaFoldDB" id="A0AAU8FTC0"/>
<reference evidence="1" key="1">
    <citation type="submission" date="2024-06" db="EMBL/GenBank/DDBJ databases">
        <title>Sequencing and assembly of the genome of Dyadobacter sp. strain 676, a symbiont of Cyamopsis tetragonoloba.</title>
        <authorList>
            <person name="Guro P."/>
            <person name="Sazanova A."/>
            <person name="Kuznetsova I."/>
            <person name="Belimov A."/>
            <person name="Safronova V."/>
        </authorList>
    </citation>
    <scope>NUCLEOTIDE SEQUENCE</scope>
    <source>
        <strain evidence="1">676</strain>
    </source>
</reference>
<dbReference type="InterPro" id="IPR025345">
    <property type="entry name" value="DUF4249"/>
</dbReference>